<keyword evidence="3" id="KW-1185">Reference proteome</keyword>
<feature type="domain" description="RNA polymerase sigma-70 region 2" evidence="1">
    <location>
        <begin position="18"/>
        <end position="52"/>
    </location>
</feature>
<dbReference type="Pfam" id="PF04542">
    <property type="entry name" value="Sigma70_r2"/>
    <property type="match status" value="1"/>
</dbReference>
<proteinExistence type="predicted"/>
<organism evidence="2 3">
    <name type="scientific">Mesorhizobium calcicola</name>
    <dbReference type="NCBI Taxonomy" id="1300310"/>
    <lineage>
        <taxon>Bacteria</taxon>
        <taxon>Pseudomonadati</taxon>
        <taxon>Pseudomonadota</taxon>
        <taxon>Alphaproteobacteria</taxon>
        <taxon>Hyphomicrobiales</taxon>
        <taxon>Phyllobacteriaceae</taxon>
        <taxon>Mesorhizobium</taxon>
    </lineage>
</organism>
<evidence type="ECO:0000259" key="1">
    <source>
        <dbReference type="Pfam" id="PF04542"/>
    </source>
</evidence>
<dbReference type="InterPro" id="IPR013325">
    <property type="entry name" value="RNA_pol_sigma_r2"/>
</dbReference>
<sequence length="61" mass="6693">MSTQKLDRPALEAMLTGLRPKLHRYCARMAGSVIDGEDIVQETLLKALQALDGNAAVERPE</sequence>
<evidence type="ECO:0000313" key="2">
    <source>
        <dbReference type="EMBL" id="MFD2057445.1"/>
    </source>
</evidence>
<reference evidence="3" key="1">
    <citation type="journal article" date="2019" name="Int. J. Syst. Evol. Microbiol.">
        <title>The Global Catalogue of Microorganisms (GCM) 10K type strain sequencing project: providing services to taxonomists for standard genome sequencing and annotation.</title>
        <authorList>
            <consortium name="The Broad Institute Genomics Platform"/>
            <consortium name="The Broad Institute Genome Sequencing Center for Infectious Disease"/>
            <person name="Wu L."/>
            <person name="Ma J."/>
        </authorList>
    </citation>
    <scope>NUCLEOTIDE SEQUENCE [LARGE SCALE GENOMIC DNA]</scope>
    <source>
        <strain evidence="3">CGMCC 1.16226</strain>
    </source>
</reference>
<protein>
    <submittedName>
        <fullName evidence="2">Sigma factor</fullName>
    </submittedName>
</protein>
<name>A0ABW4WM14_9HYPH</name>
<dbReference type="Proteomes" id="UP001597349">
    <property type="component" value="Unassembled WGS sequence"/>
</dbReference>
<accession>A0ABW4WM14</accession>
<dbReference type="SUPFAM" id="SSF88946">
    <property type="entry name" value="Sigma2 domain of RNA polymerase sigma factors"/>
    <property type="match status" value="1"/>
</dbReference>
<comment type="caution">
    <text evidence="2">The sequence shown here is derived from an EMBL/GenBank/DDBJ whole genome shotgun (WGS) entry which is preliminary data.</text>
</comment>
<evidence type="ECO:0000313" key="3">
    <source>
        <dbReference type="Proteomes" id="UP001597349"/>
    </source>
</evidence>
<dbReference type="EMBL" id="JBHUGY010000057">
    <property type="protein sequence ID" value="MFD2057445.1"/>
    <property type="molecule type" value="Genomic_DNA"/>
</dbReference>
<dbReference type="RefSeq" id="WP_379025457.1">
    <property type="nucleotide sequence ID" value="NZ_JBHUGY010000057.1"/>
</dbReference>
<gene>
    <name evidence="2" type="ORF">ACFSQT_31480</name>
</gene>
<dbReference type="InterPro" id="IPR007627">
    <property type="entry name" value="RNA_pol_sigma70_r2"/>
</dbReference>
<dbReference type="Gene3D" id="1.10.1740.10">
    <property type="match status" value="1"/>
</dbReference>